<dbReference type="EMBL" id="CP136600">
    <property type="protein sequence ID" value="WOH36823.1"/>
    <property type="molecule type" value="Genomic_DNA"/>
</dbReference>
<accession>A0ABZ0GN88</accession>
<dbReference type="Gene3D" id="3.40.800.10">
    <property type="entry name" value="Ureohydrolase domain"/>
    <property type="match status" value="1"/>
</dbReference>
<organism evidence="4 5">
    <name type="scientific">Thalassotalea fonticola</name>
    <dbReference type="NCBI Taxonomy" id="3065649"/>
    <lineage>
        <taxon>Bacteria</taxon>
        <taxon>Pseudomonadati</taxon>
        <taxon>Pseudomonadota</taxon>
        <taxon>Gammaproteobacteria</taxon>
        <taxon>Alteromonadales</taxon>
        <taxon>Colwelliaceae</taxon>
        <taxon>Thalassotalea</taxon>
    </lineage>
</organism>
<proteinExistence type="inferred from homology"/>
<dbReference type="Proteomes" id="UP001301442">
    <property type="component" value="Chromosome"/>
</dbReference>
<dbReference type="RefSeq" id="WP_348395635.1">
    <property type="nucleotide sequence ID" value="NZ_CP136600.1"/>
</dbReference>
<dbReference type="SUPFAM" id="SSF52768">
    <property type="entry name" value="Arginase/deacetylase"/>
    <property type="match status" value="1"/>
</dbReference>
<evidence type="ECO:0000313" key="5">
    <source>
        <dbReference type="Proteomes" id="UP001301442"/>
    </source>
</evidence>
<evidence type="ECO:0000256" key="1">
    <source>
        <dbReference type="ARBA" id="ARBA00022723"/>
    </source>
</evidence>
<name>A0ABZ0GN88_9GAMM</name>
<dbReference type="PRINTS" id="PR00116">
    <property type="entry name" value="ARGINASE"/>
</dbReference>
<keyword evidence="2" id="KW-0378">Hydrolase</keyword>
<dbReference type="Pfam" id="PF00491">
    <property type="entry name" value="Arginase"/>
    <property type="match status" value="1"/>
</dbReference>
<keyword evidence="5" id="KW-1185">Reference proteome</keyword>
<dbReference type="InterPro" id="IPR023696">
    <property type="entry name" value="Ureohydrolase_dom_sf"/>
</dbReference>
<reference evidence="4 5" key="1">
    <citation type="submission" date="2023-09" db="EMBL/GenBank/DDBJ databases">
        <authorList>
            <person name="Qi X."/>
        </authorList>
    </citation>
    <scope>NUCLEOTIDE SEQUENCE [LARGE SCALE GENOMIC DNA]</scope>
    <source>
        <strain evidence="4 5">S1-1</strain>
    </source>
</reference>
<keyword evidence="1" id="KW-0479">Metal-binding</keyword>
<dbReference type="InterPro" id="IPR006035">
    <property type="entry name" value="Ureohydrolase"/>
</dbReference>
<evidence type="ECO:0000256" key="2">
    <source>
        <dbReference type="ARBA" id="ARBA00022801"/>
    </source>
</evidence>
<dbReference type="PROSITE" id="PS51409">
    <property type="entry name" value="ARGINASE_2"/>
    <property type="match status" value="1"/>
</dbReference>
<dbReference type="PANTHER" id="PTHR11358:SF26">
    <property type="entry name" value="GUANIDINO ACID HYDROLASE, MITOCHONDRIAL"/>
    <property type="match status" value="1"/>
</dbReference>
<evidence type="ECO:0000313" key="4">
    <source>
        <dbReference type="EMBL" id="WOH36823.1"/>
    </source>
</evidence>
<comment type="similarity">
    <text evidence="3">Belongs to the arginase family.</text>
</comment>
<gene>
    <name evidence="4" type="ORF">RI844_15810</name>
</gene>
<sequence>MPKLSPEKLAHYKTLDRPAFDFEDESINDFFARSSAAGVRFDNAGFFPQSGFFQAPHKSDLTDVDIAIVGSPLDLGAIGLAGGRHGPEAIRKWSHVMGPFHDDSGNIPFQQCHIADYGDVPWSATDLQVRLEDIATVFQTLGEAGCATLNCGGEHTTAYGVLKGLSKANNDEAFGLIHIDAHCDTMASWGGDAVNDGSVFRQAVLQGFIDPERTVQIGIRGRSNFLWDFSKESGMTIITADEVFEKGVPYVLDKAKEIVGLDKTYFSFDVDGLCSTEMMATTGPEPFGLTPRQVRDMILGSYDLNIIGADMVEFNPARDPSGAFANVATGLYWELLNLLTNVRRRQNGKDNPTQW</sequence>
<protein>
    <submittedName>
        <fullName evidence="4">Arginase family protein</fullName>
    </submittedName>
</protein>
<evidence type="ECO:0000256" key="3">
    <source>
        <dbReference type="PROSITE-ProRule" id="PRU00742"/>
    </source>
</evidence>
<dbReference type="PANTHER" id="PTHR11358">
    <property type="entry name" value="ARGINASE/AGMATINASE"/>
    <property type="match status" value="1"/>
</dbReference>